<organism evidence="1 2">
    <name type="scientific">Nonomuraea pusilla</name>
    <dbReference type="NCBI Taxonomy" id="46177"/>
    <lineage>
        <taxon>Bacteria</taxon>
        <taxon>Bacillati</taxon>
        <taxon>Actinomycetota</taxon>
        <taxon>Actinomycetes</taxon>
        <taxon>Streptosporangiales</taxon>
        <taxon>Streptosporangiaceae</taxon>
        <taxon>Nonomuraea</taxon>
    </lineage>
</organism>
<dbReference type="EMBL" id="FOBF01000011">
    <property type="protein sequence ID" value="SEM26120.1"/>
    <property type="molecule type" value="Genomic_DNA"/>
</dbReference>
<gene>
    <name evidence="1" type="ORF">SAMN05660976_04650</name>
</gene>
<accession>A0A1H7WWX5</accession>
<evidence type="ECO:0000313" key="1">
    <source>
        <dbReference type="EMBL" id="SEM26120.1"/>
    </source>
</evidence>
<proteinExistence type="predicted"/>
<dbReference type="AlphaFoldDB" id="A0A1H7WWX5"/>
<evidence type="ECO:0000313" key="2">
    <source>
        <dbReference type="Proteomes" id="UP000198953"/>
    </source>
</evidence>
<reference evidence="1 2" key="1">
    <citation type="submission" date="2016-10" db="EMBL/GenBank/DDBJ databases">
        <authorList>
            <person name="de Groot N.N."/>
        </authorList>
    </citation>
    <scope>NUCLEOTIDE SEQUENCE [LARGE SCALE GENOMIC DNA]</scope>
    <source>
        <strain evidence="1 2">DSM 43357</strain>
    </source>
</reference>
<sequence length="244" mass="26536">MLTAMTNGARLNLSEGPEPGTELFSSHRAFKLWAYSPSHSRLLLRSSADPDPQLPDLHETTVEILFAPVDAIKVNSVYDGLTIRRATLEEADGIKAAARLDGGGHVLILESRGIRDHVVTGGICWHEGVLSPTRLSFFAGILPDQPAWPRHPLGPGYDAGLDIASAEELVHELTTDDTSSKPRGKYRTIYTVVTRVEHQTRSGAPEIEIAGAGAFLTRSEAEDFQARLKPVVADSWVEEIPIAI</sequence>
<protein>
    <submittedName>
        <fullName evidence="1">Uncharacterized protein</fullName>
    </submittedName>
</protein>
<dbReference type="Proteomes" id="UP000198953">
    <property type="component" value="Unassembled WGS sequence"/>
</dbReference>
<name>A0A1H7WWX5_9ACTN</name>
<keyword evidence="2" id="KW-1185">Reference proteome</keyword>